<keyword evidence="4" id="KW-1185">Reference proteome</keyword>
<dbReference type="InterPro" id="IPR013780">
    <property type="entry name" value="Glyco_hydro_b"/>
</dbReference>
<comment type="caution">
    <text evidence="3">The sequence shown here is derived from an EMBL/GenBank/DDBJ whole genome shotgun (WGS) entry which is preliminary data.</text>
</comment>
<gene>
    <name evidence="3" type="ORF">VTK73DRAFT_9428</name>
</gene>
<reference evidence="3 4" key="1">
    <citation type="journal article" date="2024" name="Commun. Biol.">
        <title>Comparative genomic analysis of thermophilic fungi reveals convergent evolutionary adaptations and gene losses.</title>
        <authorList>
            <person name="Steindorff A.S."/>
            <person name="Aguilar-Pontes M.V."/>
            <person name="Robinson A.J."/>
            <person name="Andreopoulos B."/>
            <person name="LaButti K."/>
            <person name="Kuo A."/>
            <person name="Mondo S."/>
            <person name="Riley R."/>
            <person name="Otillar R."/>
            <person name="Haridas S."/>
            <person name="Lipzen A."/>
            <person name="Grimwood J."/>
            <person name="Schmutz J."/>
            <person name="Clum A."/>
            <person name="Reid I.D."/>
            <person name="Moisan M.C."/>
            <person name="Butler G."/>
            <person name="Nguyen T.T.M."/>
            <person name="Dewar K."/>
            <person name="Conant G."/>
            <person name="Drula E."/>
            <person name="Henrissat B."/>
            <person name="Hansel C."/>
            <person name="Singer S."/>
            <person name="Hutchinson M.I."/>
            <person name="de Vries R.P."/>
            <person name="Natvig D.O."/>
            <person name="Powell A.J."/>
            <person name="Tsang A."/>
            <person name="Grigoriev I.V."/>
        </authorList>
    </citation>
    <scope>NUCLEOTIDE SEQUENCE [LARGE SCALE GENOMIC DNA]</scope>
    <source>
        <strain evidence="3 4">ATCC 24622</strain>
    </source>
</reference>
<evidence type="ECO:0000313" key="3">
    <source>
        <dbReference type="EMBL" id="KAL1851399.1"/>
    </source>
</evidence>
<organism evidence="3 4">
    <name type="scientific">Phialemonium thermophilum</name>
    <dbReference type="NCBI Taxonomy" id="223376"/>
    <lineage>
        <taxon>Eukaryota</taxon>
        <taxon>Fungi</taxon>
        <taxon>Dikarya</taxon>
        <taxon>Ascomycota</taxon>
        <taxon>Pezizomycotina</taxon>
        <taxon>Sordariomycetes</taxon>
        <taxon>Sordariomycetidae</taxon>
        <taxon>Cephalothecales</taxon>
        <taxon>Cephalothecaceae</taxon>
        <taxon>Phialemonium</taxon>
    </lineage>
</organism>
<dbReference type="PANTHER" id="PTHR10357">
    <property type="entry name" value="ALPHA-AMYLASE FAMILY MEMBER"/>
    <property type="match status" value="1"/>
</dbReference>
<protein>
    <recommendedName>
        <fullName evidence="2">Glycosyl hydrolase family 13 catalytic domain-containing protein</fullName>
    </recommendedName>
</protein>
<dbReference type="InterPro" id="IPR006047">
    <property type="entry name" value="GH13_cat_dom"/>
</dbReference>
<dbReference type="SUPFAM" id="SSF51445">
    <property type="entry name" value="(Trans)glycosidases"/>
    <property type="match status" value="1"/>
</dbReference>
<accession>A0ABR3W2C6</accession>
<dbReference type="PANTHER" id="PTHR10357:SF232">
    <property type="entry name" value="GLYCOSYL HYDROLASE FAMILY 13 CATALYTIC DOMAIN-CONTAINING PROTEIN"/>
    <property type="match status" value="1"/>
</dbReference>
<evidence type="ECO:0000313" key="4">
    <source>
        <dbReference type="Proteomes" id="UP001586593"/>
    </source>
</evidence>
<dbReference type="Gene3D" id="3.20.20.80">
    <property type="entry name" value="Glycosidases"/>
    <property type="match status" value="1"/>
</dbReference>
<evidence type="ECO:0000256" key="1">
    <source>
        <dbReference type="ARBA" id="ARBA00008061"/>
    </source>
</evidence>
<dbReference type="SUPFAM" id="SSF51011">
    <property type="entry name" value="Glycosyl hydrolase domain"/>
    <property type="match status" value="1"/>
</dbReference>
<evidence type="ECO:0000259" key="2">
    <source>
        <dbReference type="Pfam" id="PF00128"/>
    </source>
</evidence>
<feature type="domain" description="Glycosyl hydrolase family 13 catalytic" evidence="2">
    <location>
        <begin position="15"/>
        <end position="93"/>
    </location>
</feature>
<dbReference type="Pfam" id="PF00128">
    <property type="entry name" value="Alpha-amylase"/>
    <property type="match status" value="1"/>
</dbReference>
<name>A0ABR3W2C6_9PEZI</name>
<dbReference type="EMBL" id="JAZHXJ010000786">
    <property type="protein sequence ID" value="KAL1851399.1"/>
    <property type="molecule type" value="Genomic_DNA"/>
</dbReference>
<dbReference type="InterPro" id="IPR017853">
    <property type="entry name" value="GH"/>
</dbReference>
<dbReference type="Gene3D" id="2.60.40.1180">
    <property type="entry name" value="Golgi alpha-mannosidase II"/>
    <property type="match status" value="1"/>
</dbReference>
<dbReference type="Proteomes" id="UP001586593">
    <property type="component" value="Unassembled WGS sequence"/>
</dbReference>
<proteinExistence type="inferred from homology"/>
<sequence>MSRLHQHITDPERVAALRRQYQKKSRDNARTPMQWDASRHAGFTDGDRPWMAVNPNFAAVNAARQLPDPTSVFHCWRSVLATRKKHKDIFVYGDFHLVDEPHEKVFAYSRAAADGGQVAVVVCNFSADVVDWDGLKEEAIGDVLLTTEGRTLEHFQHGKITLQPYEAAALLL</sequence>
<comment type="similarity">
    <text evidence="1">Belongs to the glycosyl hydrolase 13 family.</text>
</comment>